<organism evidence="1 2">
    <name type="scientific">Neovison vison</name>
    <name type="common">American mink</name>
    <name type="synonym">Mustela vison</name>
    <dbReference type="NCBI Taxonomy" id="452646"/>
    <lineage>
        <taxon>Eukaryota</taxon>
        <taxon>Metazoa</taxon>
        <taxon>Chordata</taxon>
        <taxon>Craniata</taxon>
        <taxon>Vertebrata</taxon>
        <taxon>Euteleostomi</taxon>
        <taxon>Mammalia</taxon>
        <taxon>Eutheria</taxon>
        <taxon>Laurasiatheria</taxon>
        <taxon>Carnivora</taxon>
        <taxon>Caniformia</taxon>
        <taxon>Musteloidea</taxon>
        <taxon>Mustelidae</taxon>
        <taxon>Mustelinae</taxon>
        <taxon>Neogale</taxon>
    </lineage>
</organism>
<reference evidence="1" key="1">
    <citation type="submission" date="2025-08" db="UniProtKB">
        <authorList>
            <consortium name="Ensembl"/>
        </authorList>
    </citation>
    <scope>IDENTIFICATION</scope>
</reference>
<name>A0A8C7BZY1_NEOVI</name>
<reference evidence="1" key="2">
    <citation type="submission" date="2025-09" db="UniProtKB">
        <authorList>
            <consortium name="Ensembl"/>
        </authorList>
    </citation>
    <scope>IDENTIFICATION</scope>
</reference>
<dbReference type="InterPro" id="IPR036514">
    <property type="entry name" value="SGNH_hydro_sf"/>
</dbReference>
<sequence length="159" mass="17939">MSGGENPASKPTPVQDVQGDGRWMSLHHRFVADSKDKEPEVVFIGDSLVQLMHQCEVRPVPVPLPHPGLCPHRHTWIRESEVPKIASGSIPHPKSWCKVQHCTDEELCDLSLSDGGFFARLSEVRLYCLLKRVHSPNGYSQRMVIHKALVFLQNESQLE</sequence>
<dbReference type="Proteomes" id="UP000694425">
    <property type="component" value="Unplaced"/>
</dbReference>
<protein>
    <submittedName>
        <fullName evidence="1">Uncharacterized protein</fullName>
    </submittedName>
</protein>
<proteinExistence type="predicted"/>
<evidence type="ECO:0000313" key="1">
    <source>
        <dbReference type="Ensembl" id="ENSNVIP00000031926.1"/>
    </source>
</evidence>
<accession>A0A8C7BZY1</accession>
<evidence type="ECO:0000313" key="2">
    <source>
        <dbReference type="Proteomes" id="UP000694425"/>
    </source>
</evidence>
<dbReference type="GeneTree" id="ENSGT00950000183199"/>
<dbReference type="SUPFAM" id="SSF52266">
    <property type="entry name" value="SGNH hydrolase"/>
    <property type="match status" value="1"/>
</dbReference>
<keyword evidence="2" id="KW-1185">Reference proteome</keyword>
<dbReference type="AlphaFoldDB" id="A0A8C7BZY1"/>
<dbReference type="Ensembl" id="ENSNVIT00000037011.1">
    <property type="protein sequence ID" value="ENSNVIP00000031926.1"/>
    <property type="gene ID" value="ENSNVIG00000024590.1"/>
</dbReference>
<dbReference type="Gene3D" id="3.40.50.1110">
    <property type="entry name" value="SGNH hydrolase"/>
    <property type="match status" value="1"/>
</dbReference>